<sequence>MPPLDSGITLTDRPNGAPCSVTSLYPKDCPTTAPCIIDVRGQSSNSNTVADMKVSIRDALQNKSSIFIDSRMVRAGKQPTTKMIRSIPTMVLYDKRGLDLFDQITYLDDYYLTGAEIDIFQRYASDIVDGYINDGSVLIELGCGSMRKTKSILEALAKSNKTATYYAVDLSEPSLRQSLLPLAELFPTISFVGLWGTYDDSIAWVKRSIPVATPKTYLWLGSSIGNLTRDEASTFLGSIAANAMEAGDLFFCGIDRRNSFESLSTAYNDSHGLTREFIMNGIDHVNAILSGSVDSSKANVFDRANFEYVSIYNEKDGRHEAYYKVVRSHTITMCDPKLTVDLEENELINVEYSYKYSLEEVARTVNAAHLRQVGKWTDSKNQYDMHVFQKPLVFIPRIDLLAESAVASMARPTLAQFENLWSFWDAIVSGMIPKNNHLFKPIFLRHPYIFYIGHLPSFSDVQLSQCLGKSISENQEFTTMFSRGIDPDIDDQSKCHDHSPIPDVWPNLASVLEYQHNVRTGMRSIYASNSAFSNRLSRVLFMCYEHDMMHIETFLQMLVQDPNVLPPLNVARPILAATRNLPAPAANFIQIMAGSVEIGLNDHENMDLDSSIQPTRFGWDNEYPAHTVNVSTFEIQDRPVTVGEYYEFLSLHAWDIQYVPGSWGLAVDVSAPNYSVKTVFGLISVEYAWNWPVYLSNELANAYAVSQGCRLVTENEIGLIRSQQPEVDFLENSNFSNWAPVDVRSGSDGAITDMAGNGWEHTSTVFAPFAGNVHGGLYPGYSMDFYDGKHNVILGASWATMQRLASRRTFRNWYQRGYPFVFAKFRLVR</sequence>
<feature type="domain" description="Sulfatase-modifying factor enzyme-like" evidence="3">
    <location>
        <begin position="586"/>
        <end position="716"/>
    </location>
</feature>
<dbReference type="InterPro" id="IPR005532">
    <property type="entry name" value="SUMF_dom"/>
</dbReference>
<dbReference type="Gene3D" id="3.40.50.150">
    <property type="entry name" value="Vaccinia Virus protein VP39"/>
    <property type="match status" value="1"/>
</dbReference>
<evidence type="ECO:0000256" key="2">
    <source>
        <dbReference type="ARBA" id="ARBA00022679"/>
    </source>
</evidence>
<dbReference type="EMBL" id="JAFCIX010000496">
    <property type="protein sequence ID" value="KAH6588665.1"/>
    <property type="molecule type" value="Genomic_DNA"/>
</dbReference>
<keyword evidence="1" id="KW-0489">Methyltransferase</keyword>
<dbReference type="SUPFAM" id="SSF56436">
    <property type="entry name" value="C-type lectin-like"/>
    <property type="match status" value="1"/>
</dbReference>
<feature type="domain" description="Sulfatase-modifying factor enzyme-like" evidence="3">
    <location>
        <begin position="733"/>
        <end position="829"/>
    </location>
</feature>
<gene>
    <name evidence="5" type="ORF">BASA50_010628</name>
</gene>
<dbReference type="Proteomes" id="UP001648503">
    <property type="component" value="Unassembled WGS sequence"/>
</dbReference>
<evidence type="ECO:0000259" key="3">
    <source>
        <dbReference type="Pfam" id="PF03781"/>
    </source>
</evidence>
<dbReference type="InterPro" id="IPR019257">
    <property type="entry name" value="MeTrfase_dom"/>
</dbReference>
<dbReference type="InterPro" id="IPR016187">
    <property type="entry name" value="CTDL_fold"/>
</dbReference>
<dbReference type="PANTHER" id="PTHR43397">
    <property type="entry name" value="ERGOTHIONEINE BIOSYNTHESIS PROTEIN 1"/>
    <property type="match status" value="1"/>
</dbReference>
<dbReference type="PANTHER" id="PTHR43397:SF1">
    <property type="entry name" value="ERGOTHIONEINE BIOSYNTHESIS PROTEIN 1"/>
    <property type="match status" value="1"/>
</dbReference>
<comment type="caution">
    <text evidence="5">The sequence shown here is derived from an EMBL/GenBank/DDBJ whole genome shotgun (WGS) entry which is preliminary data.</text>
</comment>
<dbReference type="Pfam" id="PF10017">
    <property type="entry name" value="Methyltransf_33"/>
    <property type="match status" value="1"/>
</dbReference>
<name>A0ABQ8EY60_9FUNG</name>
<keyword evidence="6" id="KW-1185">Reference proteome</keyword>
<evidence type="ECO:0000256" key="1">
    <source>
        <dbReference type="ARBA" id="ARBA00022603"/>
    </source>
</evidence>
<dbReference type="Gene3D" id="3.90.1580.10">
    <property type="entry name" value="paralog of FGE (formylglycine-generating enzyme)"/>
    <property type="match status" value="2"/>
</dbReference>
<protein>
    <recommendedName>
        <fullName evidence="7">Dimethylhistidine N-methyltransferase</fullName>
    </recommendedName>
</protein>
<dbReference type="Pfam" id="PF03781">
    <property type="entry name" value="FGE-sulfatase"/>
    <property type="match status" value="2"/>
</dbReference>
<dbReference type="NCBIfam" id="TIGR03439">
    <property type="entry name" value="methyl_EasF"/>
    <property type="match status" value="1"/>
</dbReference>
<dbReference type="InterPro" id="IPR042095">
    <property type="entry name" value="SUMF_sf"/>
</dbReference>
<accession>A0ABQ8EY60</accession>
<reference evidence="5 6" key="1">
    <citation type="submission" date="2021-02" db="EMBL/GenBank/DDBJ databases">
        <title>Variation within the Batrachochytrium salamandrivorans European outbreak.</title>
        <authorList>
            <person name="Kelly M."/>
            <person name="Pasmans F."/>
            <person name="Shea T.P."/>
            <person name="Munoz J.F."/>
            <person name="Carranza S."/>
            <person name="Cuomo C.A."/>
            <person name="Martel A."/>
        </authorList>
    </citation>
    <scope>NUCLEOTIDE SEQUENCE [LARGE SCALE GENOMIC DNA]</scope>
    <source>
        <strain evidence="5 6">AMFP18/2</strain>
    </source>
</reference>
<evidence type="ECO:0000259" key="4">
    <source>
        <dbReference type="Pfam" id="PF10017"/>
    </source>
</evidence>
<dbReference type="InterPro" id="IPR017805">
    <property type="entry name" value="SAM_MeTrfase_EasF-type_put"/>
</dbReference>
<proteinExistence type="predicted"/>
<evidence type="ECO:0008006" key="7">
    <source>
        <dbReference type="Google" id="ProtNLM"/>
    </source>
</evidence>
<feature type="domain" description="Histidine-specific methyltransferase SAM-dependent" evidence="4">
    <location>
        <begin position="84"/>
        <end position="389"/>
    </location>
</feature>
<evidence type="ECO:0000313" key="5">
    <source>
        <dbReference type="EMBL" id="KAH6588665.1"/>
    </source>
</evidence>
<evidence type="ECO:0000313" key="6">
    <source>
        <dbReference type="Proteomes" id="UP001648503"/>
    </source>
</evidence>
<organism evidence="5 6">
    <name type="scientific">Batrachochytrium salamandrivorans</name>
    <dbReference type="NCBI Taxonomy" id="1357716"/>
    <lineage>
        <taxon>Eukaryota</taxon>
        <taxon>Fungi</taxon>
        <taxon>Fungi incertae sedis</taxon>
        <taxon>Chytridiomycota</taxon>
        <taxon>Chytridiomycota incertae sedis</taxon>
        <taxon>Chytridiomycetes</taxon>
        <taxon>Rhizophydiales</taxon>
        <taxon>Rhizophydiales incertae sedis</taxon>
        <taxon>Batrachochytrium</taxon>
    </lineage>
</organism>
<keyword evidence="2" id="KW-0808">Transferase</keyword>
<dbReference type="InterPro" id="IPR029063">
    <property type="entry name" value="SAM-dependent_MTases_sf"/>
</dbReference>
<dbReference type="InterPro" id="IPR051128">
    <property type="entry name" value="EgtD_Methyltrsf_superfamily"/>
</dbReference>